<keyword evidence="3" id="KW-1185">Reference proteome</keyword>
<accession>D2PZL0</accession>
<dbReference type="AlphaFoldDB" id="D2PZL0"/>
<dbReference type="InterPro" id="IPR027843">
    <property type="entry name" value="DUF4440"/>
</dbReference>
<evidence type="ECO:0000259" key="1">
    <source>
        <dbReference type="Pfam" id="PF14534"/>
    </source>
</evidence>
<reference evidence="3" key="1">
    <citation type="submission" date="2009-09" db="EMBL/GenBank/DDBJ databases">
        <title>The complete genome of Kribbella flavida DSM 17836.</title>
        <authorList>
            <consortium name="US DOE Joint Genome Institute (JGI-PGF)"/>
            <person name="Lucas S."/>
            <person name="Copeland A."/>
            <person name="Lapidus A."/>
            <person name="Glavina del Rio T."/>
            <person name="Dalin E."/>
            <person name="Tice H."/>
            <person name="Bruce D."/>
            <person name="Goodwin L."/>
            <person name="Pitluck S."/>
            <person name="Kyrpides N."/>
            <person name="Mavromatis K."/>
            <person name="Ivanova N."/>
            <person name="Saunders E."/>
            <person name="Brettin T."/>
            <person name="Detter J.C."/>
            <person name="Han C."/>
            <person name="Larimer F."/>
            <person name="Land M."/>
            <person name="Hauser L."/>
            <person name="Markowitz V."/>
            <person name="Cheng J.-F."/>
            <person name="Hugenholtz P."/>
            <person name="Woyke T."/>
            <person name="Wu D."/>
            <person name="Pukall R."/>
            <person name="Klenk H.-P."/>
            <person name="Eisen J.A."/>
        </authorList>
    </citation>
    <scope>NUCLEOTIDE SEQUENCE [LARGE SCALE GENOMIC DNA]</scope>
    <source>
        <strain evidence="3">DSM 17836 / JCM 10339 / NBRC 14399</strain>
    </source>
</reference>
<protein>
    <recommendedName>
        <fullName evidence="1">DUF4440 domain-containing protein</fullName>
    </recommendedName>
</protein>
<evidence type="ECO:0000313" key="3">
    <source>
        <dbReference type="Proteomes" id="UP000007967"/>
    </source>
</evidence>
<dbReference type="STRING" id="479435.Kfla_6581"/>
<reference evidence="2 3" key="2">
    <citation type="journal article" date="2010" name="Stand. Genomic Sci.">
        <title>Complete genome sequence of Kribbella flavida type strain (IFO 14399).</title>
        <authorList>
            <person name="Pukall R."/>
            <person name="Lapidus A."/>
            <person name="Glavina Del Rio T."/>
            <person name="Copeland A."/>
            <person name="Tice H."/>
            <person name="Cheng J.-F."/>
            <person name="Lucas S."/>
            <person name="Chen F."/>
            <person name="Nolan M."/>
            <person name="LaButti K."/>
            <person name="Pati A."/>
            <person name="Ivanova N."/>
            <person name="Mavrommatis K."/>
            <person name="Mikhailova N."/>
            <person name="Pitluck S."/>
            <person name="Bruce D."/>
            <person name="Goodwin L."/>
            <person name="Land M."/>
            <person name="Hauser L."/>
            <person name="Chang Y.-J."/>
            <person name="Jeffries C.D."/>
            <person name="Chen A."/>
            <person name="Palaniappan K."/>
            <person name="Chain P."/>
            <person name="Rohde M."/>
            <person name="Goeker M."/>
            <person name="Bristow J."/>
            <person name="Eisen J.A."/>
            <person name="Markowitz V."/>
            <person name="Hugenholtz P."/>
            <person name="Kyrpides N.C."/>
            <person name="Klenk H.-P."/>
            <person name="Brettin T."/>
        </authorList>
    </citation>
    <scope>NUCLEOTIDE SEQUENCE [LARGE SCALE GENOMIC DNA]</scope>
    <source>
        <strain evidence="3">DSM 17836 / JCM 10339 / NBRC 14399</strain>
    </source>
</reference>
<proteinExistence type="predicted"/>
<dbReference type="RefSeq" id="WP_012924128.1">
    <property type="nucleotide sequence ID" value="NC_013729.1"/>
</dbReference>
<gene>
    <name evidence="2" type="ordered locus">Kfla_6581</name>
</gene>
<name>D2PZL0_KRIFD</name>
<dbReference type="eggNOG" id="ENOG50335NA">
    <property type="taxonomic scope" value="Bacteria"/>
</dbReference>
<dbReference type="Proteomes" id="UP000007967">
    <property type="component" value="Chromosome"/>
</dbReference>
<dbReference type="SUPFAM" id="SSF54427">
    <property type="entry name" value="NTF2-like"/>
    <property type="match status" value="1"/>
</dbReference>
<feature type="domain" description="DUF4440" evidence="1">
    <location>
        <begin position="6"/>
        <end position="115"/>
    </location>
</feature>
<dbReference type="Pfam" id="PF14534">
    <property type="entry name" value="DUF4440"/>
    <property type="match status" value="1"/>
</dbReference>
<organism evidence="2 3">
    <name type="scientific">Kribbella flavida (strain DSM 17836 / JCM 10339 / NBRC 14399)</name>
    <dbReference type="NCBI Taxonomy" id="479435"/>
    <lineage>
        <taxon>Bacteria</taxon>
        <taxon>Bacillati</taxon>
        <taxon>Actinomycetota</taxon>
        <taxon>Actinomycetes</taxon>
        <taxon>Propionibacteriales</taxon>
        <taxon>Kribbellaceae</taxon>
        <taxon>Kribbella</taxon>
    </lineage>
</organism>
<dbReference type="InterPro" id="IPR032710">
    <property type="entry name" value="NTF2-like_dom_sf"/>
</dbReference>
<sequence length="124" mass="13875">MDADELRRIERARLRALVEKDVVAAELVHADDFRLVTPSGLVWSKEEYLGGIANGEIDYRRFEAVSEIEVLADGALAVLRYRSAIEIAVKGNDSAKLDAWHLDVYAVGDDGMWRVRWSQATAIS</sequence>
<dbReference type="Gene3D" id="3.10.450.50">
    <property type="match status" value="1"/>
</dbReference>
<dbReference type="OrthoDB" id="8229197at2"/>
<dbReference type="KEGG" id="kfl:Kfla_6581"/>
<evidence type="ECO:0000313" key="2">
    <source>
        <dbReference type="EMBL" id="ADB35576.1"/>
    </source>
</evidence>
<dbReference type="EMBL" id="CP001736">
    <property type="protein sequence ID" value="ADB35576.1"/>
    <property type="molecule type" value="Genomic_DNA"/>
</dbReference>
<dbReference type="HOGENOM" id="CLU_162039_0_0_11"/>